<dbReference type="AlphaFoldDB" id="A0AAU9MFS8"/>
<dbReference type="InterPro" id="IPR013187">
    <property type="entry name" value="F-box-assoc_dom_typ3"/>
</dbReference>
<feature type="domain" description="F-box" evidence="2">
    <location>
        <begin position="74"/>
        <end position="120"/>
    </location>
</feature>
<dbReference type="Gene3D" id="1.20.1280.50">
    <property type="match status" value="1"/>
</dbReference>
<evidence type="ECO:0000259" key="2">
    <source>
        <dbReference type="PROSITE" id="PS50181"/>
    </source>
</evidence>
<evidence type="ECO:0000313" key="3">
    <source>
        <dbReference type="EMBL" id="CAH1425362.1"/>
    </source>
</evidence>
<dbReference type="Pfam" id="PF12937">
    <property type="entry name" value="F-box-like"/>
    <property type="match status" value="1"/>
</dbReference>
<organism evidence="3 4">
    <name type="scientific">Lactuca virosa</name>
    <dbReference type="NCBI Taxonomy" id="75947"/>
    <lineage>
        <taxon>Eukaryota</taxon>
        <taxon>Viridiplantae</taxon>
        <taxon>Streptophyta</taxon>
        <taxon>Embryophyta</taxon>
        <taxon>Tracheophyta</taxon>
        <taxon>Spermatophyta</taxon>
        <taxon>Magnoliopsida</taxon>
        <taxon>eudicotyledons</taxon>
        <taxon>Gunneridae</taxon>
        <taxon>Pentapetalae</taxon>
        <taxon>asterids</taxon>
        <taxon>campanulids</taxon>
        <taxon>Asterales</taxon>
        <taxon>Asteraceae</taxon>
        <taxon>Cichorioideae</taxon>
        <taxon>Cichorieae</taxon>
        <taxon>Lactucinae</taxon>
        <taxon>Lactuca</taxon>
    </lineage>
</organism>
<dbReference type="InterPro" id="IPR050796">
    <property type="entry name" value="SCF_F-box_component"/>
</dbReference>
<dbReference type="InterPro" id="IPR017451">
    <property type="entry name" value="F-box-assoc_interact_dom"/>
</dbReference>
<protein>
    <recommendedName>
        <fullName evidence="2">F-box domain-containing protein</fullName>
    </recommendedName>
</protein>
<evidence type="ECO:0000313" key="4">
    <source>
        <dbReference type="Proteomes" id="UP001157418"/>
    </source>
</evidence>
<accession>A0AAU9MFS8</accession>
<dbReference type="PROSITE" id="PS50181">
    <property type="entry name" value="FBOX"/>
    <property type="match status" value="1"/>
</dbReference>
<dbReference type="InterPro" id="IPR001810">
    <property type="entry name" value="F-box_dom"/>
</dbReference>
<dbReference type="Pfam" id="PF08268">
    <property type="entry name" value="FBA_3"/>
    <property type="match status" value="1"/>
</dbReference>
<feature type="region of interest" description="Disordered" evidence="1">
    <location>
        <begin position="1"/>
        <end position="26"/>
    </location>
</feature>
<sequence length="466" mass="52300">MATTGDGSAPLKEPELDPVGGLSGQVPEEQIASRAELAMAYKGSTTKAPIQDSELFNNNATSLPITSMASPQHLATMENLPGEILVNIFIHLLAKQLAQMRSVSKSWNSLLSQSSFVKSHLHHSSHNNDQILLVFCPTLCSSDSKPFKAHLCRSPHLELTEFNTFFPVNLESGHTTRIKVIGAVNGLICSFYHLPVLHIWNPSLSAMSTLPPYSMPSCLPYEICFRFGFDPKTNDYKVVKLTSIANYIGTSPYILREWMQLEVYSMRKGSWELIAERFPSHMTMVDDLCDVCADGHDGHLHWLCRCMRGTDTDTPATIVAFDLGSETFHEIPLPDSILEYKSYYVLGVLATKLCVMTWDENDAFEVWVMNEYGVAESWSKRHAFSQFDGDTVPFGFTTHGEFLVEDRDERFVLYDPVANKAKVLENYCLGDIYLEKIVEYVDSLVWVAPSEHEMVDGAGQNERCQV</sequence>
<comment type="caution">
    <text evidence="3">The sequence shown here is derived from an EMBL/GenBank/DDBJ whole genome shotgun (WGS) entry which is preliminary data.</text>
</comment>
<dbReference type="InterPro" id="IPR036047">
    <property type="entry name" value="F-box-like_dom_sf"/>
</dbReference>
<keyword evidence="4" id="KW-1185">Reference proteome</keyword>
<dbReference type="SMART" id="SM00256">
    <property type="entry name" value="FBOX"/>
    <property type="match status" value="1"/>
</dbReference>
<dbReference type="PANTHER" id="PTHR31672">
    <property type="entry name" value="BNACNNG10540D PROTEIN"/>
    <property type="match status" value="1"/>
</dbReference>
<dbReference type="NCBIfam" id="TIGR01640">
    <property type="entry name" value="F_box_assoc_1"/>
    <property type="match status" value="1"/>
</dbReference>
<reference evidence="3 4" key="1">
    <citation type="submission" date="2022-01" db="EMBL/GenBank/DDBJ databases">
        <authorList>
            <person name="Xiong W."/>
            <person name="Schranz E."/>
        </authorList>
    </citation>
    <scope>NUCLEOTIDE SEQUENCE [LARGE SCALE GENOMIC DNA]</scope>
</reference>
<dbReference type="SUPFAM" id="SSF81383">
    <property type="entry name" value="F-box domain"/>
    <property type="match status" value="1"/>
</dbReference>
<dbReference type="Proteomes" id="UP001157418">
    <property type="component" value="Unassembled WGS sequence"/>
</dbReference>
<name>A0AAU9MFS8_9ASTR</name>
<dbReference type="EMBL" id="CAKMRJ010002223">
    <property type="protein sequence ID" value="CAH1425362.1"/>
    <property type="molecule type" value="Genomic_DNA"/>
</dbReference>
<gene>
    <name evidence="3" type="ORF">LVIROSA_LOCUS12510</name>
</gene>
<evidence type="ECO:0000256" key="1">
    <source>
        <dbReference type="SAM" id="MobiDB-lite"/>
    </source>
</evidence>
<dbReference type="PANTHER" id="PTHR31672:SF13">
    <property type="entry name" value="F-BOX PROTEIN CPR30-LIKE"/>
    <property type="match status" value="1"/>
</dbReference>
<proteinExistence type="predicted"/>